<evidence type="ECO:0000313" key="3">
    <source>
        <dbReference type="EMBL" id="SJX61315.1"/>
    </source>
</evidence>
<feature type="signal peptide" evidence="2">
    <location>
        <begin position="1"/>
        <end position="23"/>
    </location>
</feature>
<proteinExistence type="predicted"/>
<evidence type="ECO:0000256" key="1">
    <source>
        <dbReference type="SAM" id="MobiDB-lite"/>
    </source>
</evidence>
<sequence>MSGISRLLRWAPCLWAVSRLVSSSGQTSRSQLLTTQSASQHPSGPADLLHTLSFPARTLVKHTHIPRPAPASRHRRSSTASHSESVSAAESQGSWASSLLRTRRPLIHDGWQWDYPYRLPFRMAHQALSITSMILSQVRGVCFGSPLPIELQRGILLAVRQAARRSGELREGDMLLVSKHWYKLHRQHFWRKRWLSLRPNLAQWSSIAERIQTLFKDADVIHNVKLQGVLTDIQPTSLQQALPECPELGRIAICNTSRIKISKLDNLNEVLLKQILLHHQGQIRHFDFQAGETPFFLGRRSLFAGSVLLLPNVRRITVDISNTDEMQLLEDLHGNSAGLVSFFIAELVGRLDREQEKQIELRVFCMPELKETVRRQITQKHVLLADQIFDFTRTLLEKVAGLNLVVSFQGPLREQVTHNLAVLSTWARGNSISLINA</sequence>
<evidence type="ECO:0008006" key="5">
    <source>
        <dbReference type="Google" id="ProtNLM"/>
    </source>
</evidence>
<dbReference type="EMBL" id="LT795055">
    <property type="protein sequence ID" value="SJX61315.1"/>
    <property type="molecule type" value="Genomic_DNA"/>
</dbReference>
<feature type="compositionally biased region" description="Low complexity" evidence="1">
    <location>
        <begin position="78"/>
        <end position="89"/>
    </location>
</feature>
<dbReference type="Proteomes" id="UP000239563">
    <property type="component" value="Chromosome II"/>
</dbReference>
<gene>
    <name evidence="3" type="ORF">SRS1_10308</name>
</gene>
<name>A0A2N8U8C4_9BASI</name>
<keyword evidence="2" id="KW-0732">Signal</keyword>
<reference evidence="3 4" key="1">
    <citation type="submission" date="2017-02" db="EMBL/GenBank/DDBJ databases">
        <authorList>
            <person name="Peterson S.W."/>
        </authorList>
    </citation>
    <scope>NUCLEOTIDE SEQUENCE [LARGE SCALE GENOMIC DNA]</scope>
    <source>
        <strain evidence="3 4">SRS1_H2-8</strain>
    </source>
</reference>
<feature type="region of interest" description="Disordered" evidence="1">
    <location>
        <begin position="65"/>
        <end position="89"/>
    </location>
</feature>
<dbReference type="AlphaFoldDB" id="A0A2N8U8C4"/>
<feature type="chain" id="PRO_5014841416" description="F-box domain-containing protein" evidence="2">
    <location>
        <begin position="24"/>
        <end position="437"/>
    </location>
</feature>
<organism evidence="3 4">
    <name type="scientific">Sporisorium reilianum f. sp. reilianum</name>
    <dbReference type="NCBI Taxonomy" id="72559"/>
    <lineage>
        <taxon>Eukaryota</taxon>
        <taxon>Fungi</taxon>
        <taxon>Dikarya</taxon>
        <taxon>Basidiomycota</taxon>
        <taxon>Ustilaginomycotina</taxon>
        <taxon>Ustilaginomycetes</taxon>
        <taxon>Ustilaginales</taxon>
        <taxon>Ustilaginaceae</taxon>
        <taxon>Sporisorium</taxon>
    </lineage>
</organism>
<evidence type="ECO:0000313" key="4">
    <source>
        <dbReference type="Proteomes" id="UP000239563"/>
    </source>
</evidence>
<protein>
    <recommendedName>
        <fullName evidence="5">F-box domain-containing protein</fullName>
    </recommendedName>
</protein>
<evidence type="ECO:0000256" key="2">
    <source>
        <dbReference type="SAM" id="SignalP"/>
    </source>
</evidence>
<accession>A0A2N8U8C4</accession>